<dbReference type="InterPro" id="IPR004089">
    <property type="entry name" value="MCPsignal_dom"/>
</dbReference>
<dbReference type="CDD" id="cd11386">
    <property type="entry name" value="MCP_signal"/>
    <property type="match status" value="1"/>
</dbReference>
<dbReference type="NCBIfam" id="TIGR00229">
    <property type="entry name" value="sensory_box"/>
    <property type="match status" value="1"/>
</dbReference>
<comment type="similarity">
    <text evidence="3">Belongs to the methyl-accepting chemotaxis (MCP) protein family.</text>
</comment>
<dbReference type="CDD" id="cd00130">
    <property type="entry name" value="PAS"/>
    <property type="match status" value="1"/>
</dbReference>
<dbReference type="InterPro" id="IPR003660">
    <property type="entry name" value="HAMP_dom"/>
</dbReference>
<feature type="domain" description="Methyl-accepting transducer" evidence="5">
    <location>
        <begin position="208"/>
        <end position="437"/>
    </location>
</feature>
<dbReference type="InterPro" id="IPR004090">
    <property type="entry name" value="Chemotax_Me-accpt_rcpt"/>
</dbReference>
<comment type="subcellular location">
    <subcellularLocation>
        <location evidence="1">Membrane</location>
    </subcellularLocation>
</comment>
<dbReference type="PROSITE" id="PS50885">
    <property type="entry name" value="HAMP"/>
    <property type="match status" value="1"/>
</dbReference>
<protein>
    <submittedName>
        <fullName evidence="7">Methyl-accepting chemotaxis protein</fullName>
    </submittedName>
</protein>
<evidence type="ECO:0000256" key="4">
    <source>
        <dbReference type="PROSITE-ProRule" id="PRU00284"/>
    </source>
</evidence>
<dbReference type="InterPro" id="IPR051310">
    <property type="entry name" value="MCP_chemotaxis"/>
</dbReference>
<keyword evidence="2" id="KW-0145">Chemotaxis</keyword>
<sequence>MAFFGKGRIHPELAARVAELEAANAAIDRSQAVIEFNLDGTILTANKNFLDTMGYGLSDIQGRHHRMFVTADYAQTEEYRSFWSRLAQGEFFSGKFQRVGKGGADVWIQGAYNPIFDAEGKPYKVIKFANDISDVEAERTRHDAERQRSEEEQDGVVTALADGLARLAEGDLAVKIETAMRGRYQRIKDDFNSAAASLRDAMQGISVAAGGLRRGSDEIANVTDDLARRTEQQAARLEETAATLDEITVTVKRSAQGAVQASSAATGARTDAENSGAVMREAVNAMGEIKQSSGQIGNIIGVIDEIAFQTNLLALNAGVEAARAGEAGKGFAVVASEVRALAQRSAEAAKEIKTLIANSSAQVERGVKLVADTGEALGDIVTKVAEIDALISEIASSSQEQSTGLHEVNTAVNQMDQVTQQNAAMVEEVAASASSLKAEAVELAGLVGRFQTGHSEFAHSGNRRAA</sequence>
<evidence type="ECO:0000256" key="1">
    <source>
        <dbReference type="ARBA" id="ARBA00004370"/>
    </source>
</evidence>
<dbReference type="SUPFAM" id="SSF55785">
    <property type="entry name" value="PYP-like sensor domain (PAS domain)"/>
    <property type="match status" value="1"/>
</dbReference>
<dbReference type="InterPro" id="IPR013655">
    <property type="entry name" value="PAS_fold_3"/>
</dbReference>
<keyword evidence="4" id="KW-0807">Transducer</keyword>
<dbReference type="Gene3D" id="1.10.287.950">
    <property type="entry name" value="Methyl-accepting chemotaxis protein"/>
    <property type="match status" value="1"/>
</dbReference>
<dbReference type="GO" id="GO:0007165">
    <property type="term" value="P:signal transduction"/>
    <property type="evidence" value="ECO:0007669"/>
    <property type="project" value="UniProtKB-KW"/>
</dbReference>
<evidence type="ECO:0000259" key="6">
    <source>
        <dbReference type="PROSITE" id="PS50885"/>
    </source>
</evidence>
<dbReference type="GO" id="GO:0016020">
    <property type="term" value="C:membrane"/>
    <property type="evidence" value="ECO:0007669"/>
    <property type="project" value="UniProtKB-SubCell"/>
</dbReference>
<evidence type="ECO:0000256" key="2">
    <source>
        <dbReference type="ARBA" id="ARBA00022500"/>
    </source>
</evidence>
<reference evidence="7" key="1">
    <citation type="submission" date="2024-06" db="EMBL/GenBank/DDBJ databases">
        <title>Caulobacter inopinatus, sp. nov.</title>
        <authorList>
            <person name="Donachie S.P."/>
        </authorList>
    </citation>
    <scope>NUCLEOTIDE SEQUENCE</scope>
    <source>
        <strain evidence="7">73W</strain>
    </source>
</reference>
<dbReference type="GO" id="GO:0004888">
    <property type="term" value="F:transmembrane signaling receptor activity"/>
    <property type="evidence" value="ECO:0007669"/>
    <property type="project" value="InterPro"/>
</dbReference>
<dbReference type="Pfam" id="PF08447">
    <property type="entry name" value="PAS_3"/>
    <property type="match status" value="1"/>
</dbReference>
<dbReference type="PANTHER" id="PTHR43531:SF11">
    <property type="entry name" value="METHYL-ACCEPTING CHEMOTAXIS PROTEIN 3"/>
    <property type="match status" value="1"/>
</dbReference>
<name>A0AB39KTC9_9CAUL</name>
<dbReference type="EMBL" id="CP158375">
    <property type="protein sequence ID" value="XDO96604.1"/>
    <property type="molecule type" value="Genomic_DNA"/>
</dbReference>
<dbReference type="AlphaFoldDB" id="A0AB39KTC9"/>
<evidence type="ECO:0000256" key="3">
    <source>
        <dbReference type="ARBA" id="ARBA00029447"/>
    </source>
</evidence>
<dbReference type="FunFam" id="1.10.287.950:FF:000001">
    <property type="entry name" value="Methyl-accepting chemotaxis sensory transducer"/>
    <property type="match status" value="1"/>
</dbReference>
<dbReference type="InterPro" id="IPR035965">
    <property type="entry name" value="PAS-like_dom_sf"/>
</dbReference>
<dbReference type="Pfam" id="PF00015">
    <property type="entry name" value="MCPsignal"/>
    <property type="match status" value="1"/>
</dbReference>
<evidence type="ECO:0000259" key="5">
    <source>
        <dbReference type="PROSITE" id="PS50111"/>
    </source>
</evidence>
<proteinExistence type="inferred from homology"/>
<dbReference type="PROSITE" id="PS50111">
    <property type="entry name" value="CHEMOTAXIS_TRANSDUC_2"/>
    <property type="match status" value="1"/>
</dbReference>
<dbReference type="Gene3D" id="3.30.450.20">
    <property type="entry name" value="PAS domain"/>
    <property type="match status" value="1"/>
</dbReference>
<dbReference type="RefSeq" id="WP_369059445.1">
    <property type="nucleotide sequence ID" value="NZ_CP158375.1"/>
</dbReference>
<gene>
    <name evidence="7" type="ORF">ABOZ73_17840</name>
</gene>
<dbReference type="InterPro" id="IPR000014">
    <property type="entry name" value="PAS"/>
</dbReference>
<accession>A0AB39KTC9</accession>
<dbReference type="PRINTS" id="PR00260">
    <property type="entry name" value="CHEMTRNSDUCR"/>
</dbReference>
<dbReference type="SUPFAM" id="SSF58104">
    <property type="entry name" value="Methyl-accepting chemotaxis protein (MCP) signaling domain"/>
    <property type="match status" value="1"/>
</dbReference>
<organism evidence="7">
    <name type="scientific">Caulobacter sp. 73W</name>
    <dbReference type="NCBI Taxonomy" id="3161137"/>
    <lineage>
        <taxon>Bacteria</taxon>
        <taxon>Pseudomonadati</taxon>
        <taxon>Pseudomonadota</taxon>
        <taxon>Alphaproteobacteria</taxon>
        <taxon>Caulobacterales</taxon>
        <taxon>Caulobacteraceae</taxon>
        <taxon>Caulobacter</taxon>
    </lineage>
</organism>
<feature type="domain" description="HAMP" evidence="6">
    <location>
        <begin position="157"/>
        <end position="203"/>
    </location>
</feature>
<evidence type="ECO:0000313" key="7">
    <source>
        <dbReference type="EMBL" id="XDO96604.1"/>
    </source>
</evidence>
<dbReference type="GO" id="GO:0006935">
    <property type="term" value="P:chemotaxis"/>
    <property type="evidence" value="ECO:0007669"/>
    <property type="project" value="UniProtKB-KW"/>
</dbReference>
<dbReference type="PANTHER" id="PTHR43531">
    <property type="entry name" value="PROTEIN ICFG"/>
    <property type="match status" value="1"/>
</dbReference>
<dbReference type="SMART" id="SM00283">
    <property type="entry name" value="MA"/>
    <property type="match status" value="1"/>
</dbReference>